<sequence>MGRQLAEDLAGMDNITLEQAITWHLQGNFYPPVPTSMVQPCIKAIELANEAIADGEEYLGNLTDEVALPEGITWRGNTFASVLGMIEGHRLDPWINHSMYCECYGCLPDEDEDN</sequence>
<evidence type="ECO:0000313" key="2">
    <source>
        <dbReference type="EMBL" id="CAB4147350.1"/>
    </source>
</evidence>
<dbReference type="EMBL" id="LR796338">
    <property type="protein sequence ID" value="CAB4137290.1"/>
    <property type="molecule type" value="Genomic_DNA"/>
</dbReference>
<dbReference type="EMBL" id="LR796481">
    <property type="protein sequence ID" value="CAB4147350.1"/>
    <property type="molecule type" value="Genomic_DNA"/>
</dbReference>
<evidence type="ECO:0000313" key="1">
    <source>
        <dbReference type="EMBL" id="CAB4137290.1"/>
    </source>
</evidence>
<reference evidence="2" key="1">
    <citation type="submission" date="2020-04" db="EMBL/GenBank/DDBJ databases">
        <authorList>
            <person name="Chiriac C."/>
            <person name="Salcher M."/>
            <person name="Ghai R."/>
            <person name="Kavagutti S V."/>
        </authorList>
    </citation>
    <scope>NUCLEOTIDE SEQUENCE</scope>
</reference>
<proteinExistence type="predicted"/>
<name>A0A6J5MQI5_9CAUD</name>
<protein>
    <submittedName>
        <fullName evidence="2">Uncharacterized protein</fullName>
    </submittedName>
</protein>
<accession>A0A6J5MQI5</accession>
<organism evidence="2">
    <name type="scientific">uncultured Caudovirales phage</name>
    <dbReference type="NCBI Taxonomy" id="2100421"/>
    <lineage>
        <taxon>Viruses</taxon>
        <taxon>Duplodnaviria</taxon>
        <taxon>Heunggongvirae</taxon>
        <taxon>Uroviricota</taxon>
        <taxon>Caudoviricetes</taxon>
        <taxon>Peduoviridae</taxon>
        <taxon>Maltschvirus</taxon>
        <taxon>Maltschvirus maltsch</taxon>
    </lineage>
</organism>
<gene>
    <name evidence="1" type="ORF">UFOVP325_28</name>
    <name evidence="2" type="ORF">UFOVP430_23</name>
</gene>